<gene>
    <name evidence="2" type="ORF">F4Y42_19820</name>
</gene>
<proteinExistence type="predicted"/>
<dbReference type="Gene3D" id="1.20.120.450">
    <property type="entry name" value="dinb family like domain"/>
    <property type="match status" value="2"/>
</dbReference>
<reference evidence="2" key="1">
    <citation type="submission" date="2019-09" db="EMBL/GenBank/DDBJ databases">
        <title>Characterisation of the sponge microbiome using genome-centric metagenomics.</title>
        <authorList>
            <person name="Engelberts J.P."/>
            <person name="Robbins S.J."/>
            <person name="De Goeij J.M."/>
            <person name="Aranda M."/>
            <person name="Bell S.C."/>
            <person name="Webster N.S."/>
        </authorList>
    </citation>
    <scope>NUCLEOTIDE SEQUENCE</scope>
    <source>
        <strain evidence="2">SB0664_bin_27</strain>
    </source>
</reference>
<dbReference type="AlphaFoldDB" id="A0A6B0Z1D4"/>
<feature type="domain" description="DinB-like" evidence="1">
    <location>
        <begin position="41"/>
        <end position="152"/>
    </location>
</feature>
<evidence type="ECO:0000259" key="1">
    <source>
        <dbReference type="Pfam" id="PF12867"/>
    </source>
</evidence>
<dbReference type="SUPFAM" id="SSF109854">
    <property type="entry name" value="DinB/YfiT-like putative metalloenzymes"/>
    <property type="match status" value="2"/>
</dbReference>
<dbReference type="Pfam" id="PF12867">
    <property type="entry name" value="DinB_2"/>
    <property type="match status" value="2"/>
</dbReference>
<dbReference type="EMBL" id="VXRG01000167">
    <property type="protein sequence ID" value="MXY95692.1"/>
    <property type="molecule type" value="Genomic_DNA"/>
</dbReference>
<organism evidence="2">
    <name type="scientific">Caldilineaceae bacterium SB0664_bin_27</name>
    <dbReference type="NCBI Taxonomy" id="2605260"/>
    <lineage>
        <taxon>Bacteria</taxon>
        <taxon>Bacillati</taxon>
        <taxon>Chloroflexota</taxon>
        <taxon>Caldilineae</taxon>
        <taxon>Caldilineales</taxon>
        <taxon>Caldilineaceae</taxon>
    </lineage>
</organism>
<evidence type="ECO:0000313" key="2">
    <source>
        <dbReference type="EMBL" id="MXY95692.1"/>
    </source>
</evidence>
<dbReference type="InterPro" id="IPR034660">
    <property type="entry name" value="DinB/YfiT-like"/>
</dbReference>
<comment type="caution">
    <text evidence="2">The sequence shown here is derived from an EMBL/GenBank/DDBJ whole genome shotgun (WGS) entry which is preliminary data.</text>
</comment>
<accession>A0A6B0Z1D4</accession>
<feature type="domain" description="DinB-like" evidence="1">
    <location>
        <begin position="176"/>
        <end position="333"/>
    </location>
</feature>
<protein>
    <submittedName>
        <fullName evidence="2">DinB family protein</fullName>
    </submittedName>
</protein>
<name>A0A6B0Z1D4_9CHLR</name>
<dbReference type="InterPro" id="IPR024775">
    <property type="entry name" value="DinB-like"/>
</dbReference>
<sequence length="349" mass="39647">MTHDYPAPTRTLGAEYAERLRRSYLNFRWPLFLLEPDEQTRPCLENGWTPIAAAAHVAYWDNFQLRRMQAALAPHRIEPVPAPVETNDEMAARENRSWDTVLGEADEARQELITFALSLTDEQIEAEYDDRGKRGRVVKRLLEHMPLHVTEHAVDVHRYCFSLDRWGRERLLSFYRRHFNSLLDAITGLTEESCITVPVSGDWTVRDLLAHILAWDEYVLELIKRWPDVSLPDSLLDTGTSGQENGSENDLSHWASGDVDTVNARLQEARAGLSMIEVLDGLATCHRRIANRCGRLSDEAMRTEVEFDVGEKGNVVNLLVSTSAHTADHAAEIYAARVDGRLVPIRLPD</sequence>